<gene>
    <name evidence="2" type="ORF">HAPAU_11490</name>
</gene>
<dbReference type="AlphaFoldDB" id="A0A151AED6"/>
<accession>A0A151AED6</accession>
<proteinExistence type="predicted"/>
<feature type="transmembrane region" description="Helical" evidence="1">
    <location>
        <begin position="20"/>
        <end position="46"/>
    </location>
</feature>
<sequence>MEPLTAFVPAATEWSGVHYSLPLIGIILAAGLGTATLFALSVLAFVRRRTRQYLLVTVALGALVVRSVVGLGTVLALVPMSIHHLVGHGLDVLIAAFVLLAIYLSGPTGHQHPPQSN</sequence>
<reference evidence="2 3" key="1">
    <citation type="submission" date="2016-02" db="EMBL/GenBank/DDBJ databases">
        <title>Genome sequence of Halalkalicoccus paucihalophilus DSM 24557.</title>
        <authorList>
            <person name="Poehlein A."/>
            <person name="Daniel R."/>
        </authorList>
    </citation>
    <scope>NUCLEOTIDE SEQUENCE [LARGE SCALE GENOMIC DNA]</scope>
    <source>
        <strain evidence="2 3">DSM 24557</strain>
    </source>
</reference>
<keyword evidence="1" id="KW-0472">Membrane</keyword>
<feature type="transmembrane region" description="Helical" evidence="1">
    <location>
        <begin position="53"/>
        <end position="79"/>
    </location>
</feature>
<dbReference type="PATRIC" id="fig|1008153.3.peg.1154"/>
<evidence type="ECO:0000313" key="2">
    <source>
        <dbReference type="EMBL" id="KYH26058.1"/>
    </source>
</evidence>
<dbReference type="InterPro" id="IPR055894">
    <property type="entry name" value="DUF7471"/>
</dbReference>
<organism evidence="2 3">
    <name type="scientific">Halalkalicoccus paucihalophilus</name>
    <dbReference type="NCBI Taxonomy" id="1008153"/>
    <lineage>
        <taxon>Archaea</taxon>
        <taxon>Methanobacteriati</taxon>
        <taxon>Methanobacteriota</taxon>
        <taxon>Stenosarchaea group</taxon>
        <taxon>Halobacteria</taxon>
        <taxon>Halobacteriales</taxon>
        <taxon>Halococcaceae</taxon>
        <taxon>Halalkalicoccus</taxon>
    </lineage>
</organism>
<keyword evidence="1" id="KW-1133">Transmembrane helix</keyword>
<dbReference type="Proteomes" id="UP000075321">
    <property type="component" value="Unassembled WGS sequence"/>
</dbReference>
<feature type="transmembrane region" description="Helical" evidence="1">
    <location>
        <begin position="85"/>
        <end position="104"/>
    </location>
</feature>
<keyword evidence="3" id="KW-1185">Reference proteome</keyword>
<protein>
    <submittedName>
        <fullName evidence="2">Uncharacterized protein</fullName>
    </submittedName>
</protein>
<dbReference type="EMBL" id="LTAZ01000004">
    <property type="protein sequence ID" value="KYH26058.1"/>
    <property type="molecule type" value="Genomic_DNA"/>
</dbReference>
<keyword evidence="1" id="KW-0812">Transmembrane</keyword>
<evidence type="ECO:0000256" key="1">
    <source>
        <dbReference type="SAM" id="Phobius"/>
    </source>
</evidence>
<dbReference type="RefSeq" id="WP_066380479.1">
    <property type="nucleotide sequence ID" value="NZ_LTAZ01000004.1"/>
</dbReference>
<dbReference type="Pfam" id="PF24283">
    <property type="entry name" value="DUF7471"/>
    <property type="match status" value="1"/>
</dbReference>
<comment type="caution">
    <text evidence="2">The sequence shown here is derived from an EMBL/GenBank/DDBJ whole genome shotgun (WGS) entry which is preliminary data.</text>
</comment>
<evidence type="ECO:0000313" key="3">
    <source>
        <dbReference type="Proteomes" id="UP000075321"/>
    </source>
</evidence>
<name>A0A151AED6_9EURY</name>